<reference evidence="12 13" key="1">
    <citation type="submission" date="2020-04" db="EMBL/GenBank/DDBJ databases">
        <title>Molecular characterization of pseudomonads from Agaricus bisporus reveal novel blotch 2 pathogens in Western Europe.</title>
        <authorList>
            <person name="Taparia T."/>
            <person name="Krijger M."/>
            <person name="Haynes E."/>
            <person name="Elpinstone J.G."/>
            <person name="Noble R."/>
            <person name="Van Der Wolf J."/>
        </authorList>
    </citation>
    <scope>NUCLEOTIDE SEQUENCE [LARGE SCALE GENOMIC DNA]</scope>
    <source>
        <strain evidence="12 13">B7002</strain>
    </source>
</reference>
<evidence type="ECO:0000256" key="2">
    <source>
        <dbReference type="ARBA" id="ARBA00001966"/>
    </source>
</evidence>
<keyword evidence="10" id="KW-0413">Isomerase</keyword>
<evidence type="ECO:0000256" key="9">
    <source>
        <dbReference type="ARBA" id="ARBA00023014"/>
    </source>
</evidence>
<evidence type="ECO:0000256" key="4">
    <source>
        <dbReference type="ARBA" id="ARBA00022485"/>
    </source>
</evidence>
<evidence type="ECO:0000259" key="11">
    <source>
        <dbReference type="PROSITE" id="PS51918"/>
    </source>
</evidence>
<proteinExistence type="inferred from homology"/>
<dbReference type="AlphaFoldDB" id="A0A7Y7RPE6"/>
<protein>
    <submittedName>
        <fullName evidence="12">Radical SAM protein</fullName>
    </submittedName>
</protein>
<evidence type="ECO:0000256" key="5">
    <source>
        <dbReference type="ARBA" id="ARBA00022691"/>
    </source>
</evidence>
<dbReference type="GO" id="GO:0046872">
    <property type="term" value="F:metal ion binding"/>
    <property type="evidence" value="ECO:0007669"/>
    <property type="project" value="UniProtKB-KW"/>
</dbReference>
<organism evidence="12 13">
    <name type="scientific">Pseudomonas edaphica</name>
    <dbReference type="NCBI Taxonomy" id="2006980"/>
    <lineage>
        <taxon>Bacteria</taxon>
        <taxon>Pseudomonadati</taxon>
        <taxon>Pseudomonadota</taxon>
        <taxon>Gammaproteobacteria</taxon>
        <taxon>Pseudomonadales</taxon>
        <taxon>Pseudomonadaceae</taxon>
        <taxon>Pseudomonas</taxon>
    </lineage>
</organism>
<dbReference type="InterPro" id="IPR007197">
    <property type="entry name" value="rSAM"/>
</dbReference>
<evidence type="ECO:0000256" key="6">
    <source>
        <dbReference type="ARBA" id="ARBA00022723"/>
    </source>
</evidence>
<dbReference type="GO" id="GO:0016853">
    <property type="term" value="F:isomerase activity"/>
    <property type="evidence" value="ECO:0007669"/>
    <property type="project" value="UniProtKB-KW"/>
</dbReference>
<dbReference type="Proteomes" id="UP000560470">
    <property type="component" value="Unassembled WGS sequence"/>
</dbReference>
<dbReference type="EMBL" id="JACAOZ010000006">
    <property type="protein sequence ID" value="NVZ55868.1"/>
    <property type="molecule type" value="Genomic_DNA"/>
</dbReference>
<name>A0A7Y7RPE6_9PSED</name>
<dbReference type="InterPro" id="IPR058240">
    <property type="entry name" value="rSAM_sf"/>
</dbReference>
<dbReference type="InterPro" id="IPR003739">
    <property type="entry name" value="Lys_aminomutase/Glu_NH3_mut"/>
</dbReference>
<feature type="domain" description="Radical SAM core" evidence="11">
    <location>
        <begin position="16"/>
        <end position="235"/>
    </location>
</feature>
<keyword evidence="7" id="KW-0663">Pyridoxal phosphate</keyword>
<evidence type="ECO:0000313" key="13">
    <source>
        <dbReference type="Proteomes" id="UP000560470"/>
    </source>
</evidence>
<dbReference type="InterPro" id="IPR013785">
    <property type="entry name" value="Aldolase_TIM"/>
</dbReference>
<keyword evidence="4" id="KW-0004">4Fe-4S</keyword>
<dbReference type="SUPFAM" id="SSF102114">
    <property type="entry name" value="Radical SAM enzymes"/>
    <property type="match status" value="1"/>
</dbReference>
<dbReference type="PANTHER" id="PTHR30538">
    <property type="entry name" value="LYSINE 2,3-AMINOMUTASE-RELATED"/>
    <property type="match status" value="1"/>
</dbReference>
<dbReference type="Gene3D" id="3.20.20.70">
    <property type="entry name" value="Aldolase class I"/>
    <property type="match status" value="1"/>
</dbReference>
<comment type="cofactor">
    <cofactor evidence="1">
        <name>pyridoxal 5'-phosphate</name>
        <dbReference type="ChEBI" id="CHEBI:597326"/>
    </cofactor>
</comment>
<evidence type="ECO:0000256" key="1">
    <source>
        <dbReference type="ARBA" id="ARBA00001933"/>
    </source>
</evidence>
<evidence type="ECO:0000256" key="3">
    <source>
        <dbReference type="ARBA" id="ARBA00008703"/>
    </source>
</evidence>
<comment type="cofactor">
    <cofactor evidence="2">
        <name>[4Fe-4S] cluster</name>
        <dbReference type="ChEBI" id="CHEBI:49883"/>
    </cofactor>
</comment>
<dbReference type="PANTHER" id="PTHR30538:SF1">
    <property type="entry name" value="L-LYSINE 2,3-AMINOMUTASE"/>
    <property type="match status" value="1"/>
</dbReference>
<evidence type="ECO:0000256" key="7">
    <source>
        <dbReference type="ARBA" id="ARBA00022898"/>
    </source>
</evidence>
<keyword evidence="6" id="KW-0479">Metal-binding</keyword>
<evidence type="ECO:0000256" key="8">
    <source>
        <dbReference type="ARBA" id="ARBA00023004"/>
    </source>
</evidence>
<dbReference type="GO" id="GO:0051539">
    <property type="term" value="F:4 iron, 4 sulfur cluster binding"/>
    <property type="evidence" value="ECO:0007669"/>
    <property type="project" value="UniProtKB-KW"/>
</dbReference>
<accession>A0A7Y7RPE6</accession>
<evidence type="ECO:0000256" key="10">
    <source>
        <dbReference type="ARBA" id="ARBA00023235"/>
    </source>
</evidence>
<evidence type="ECO:0000313" key="12">
    <source>
        <dbReference type="EMBL" id="NVZ55868.1"/>
    </source>
</evidence>
<gene>
    <name evidence="12" type="ORF">HX797_06285</name>
</gene>
<comment type="caution">
    <text evidence="12">The sequence shown here is derived from an EMBL/GenBank/DDBJ whole genome shotgun (WGS) entry which is preliminary data.</text>
</comment>
<sequence length="314" mass="35438">MMQHNQKNTGIYGLERIDEDSAVLTPYFGCRCRHCIRKIRAKHYSPQSMSEESLNAAVDYLRGDSRITQALISGGDPMAKPRQLFTLLESLSGIPHLNRIRIATRHALLQPECINEEFAERVASYNHVNYTHPLRSRSVSLDVSLNHASELQPETLRALDRFTRHGINVRGQAVLLKGINDNFHSLKNLIDHFLAIGITPYHLLHCTDAPGSALLRTTVQKGHTLMTQLRECSDTYAMPYGYVTALGKHYIAPDQVLKYKDIDGQRFVRARSPRQAEKYKTLTGNSSLPPLHEIDAEGYIVSHYPDGSDAFLAY</sequence>
<dbReference type="Pfam" id="PF04055">
    <property type="entry name" value="Radical_SAM"/>
    <property type="match status" value="1"/>
</dbReference>
<keyword evidence="8" id="KW-0408">Iron</keyword>
<keyword evidence="9" id="KW-0411">Iron-sulfur</keyword>
<dbReference type="PROSITE" id="PS51918">
    <property type="entry name" value="RADICAL_SAM"/>
    <property type="match status" value="1"/>
</dbReference>
<comment type="similarity">
    <text evidence="3">Belongs to the radical SAM superfamily. KamA family.</text>
</comment>
<dbReference type="RefSeq" id="WP_169986082.1">
    <property type="nucleotide sequence ID" value="NZ_JACAOZ010000006.1"/>
</dbReference>
<keyword evidence="5" id="KW-0949">S-adenosyl-L-methionine</keyword>